<feature type="compositionally biased region" description="Polar residues" evidence="1">
    <location>
        <begin position="59"/>
        <end position="97"/>
    </location>
</feature>
<organism evidence="2 3">
    <name type="scientific">Coemansia reversa (strain ATCC 12441 / NRRL 1564)</name>
    <dbReference type="NCBI Taxonomy" id="763665"/>
    <lineage>
        <taxon>Eukaryota</taxon>
        <taxon>Fungi</taxon>
        <taxon>Fungi incertae sedis</taxon>
        <taxon>Zoopagomycota</taxon>
        <taxon>Kickxellomycotina</taxon>
        <taxon>Kickxellomycetes</taxon>
        <taxon>Kickxellales</taxon>
        <taxon>Kickxellaceae</taxon>
        <taxon>Coemansia</taxon>
    </lineage>
</organism>
<feature type="region of interest" description="Disordered" evidence="1">
    <location>
        <begin position="24"/>
        <end position="102"/>
    </location>
</feature>
<dbReference type="OrthoDB" id="5587759at2759"/>
<name>A0A2G5BMA4_COERN</name>
<evidence type="ECO:0000313" key="3">
    <source>
        <dbReference type="Proteomes" id="UP000242474"/>
    </source>
</evidence>
<keyword evidence="3" id="KW-1185">Reference proteome</keyword>
<feature type="compositionally biased region" description="Polar residues" evidence="1">
    <location>
        <begin position="28"/>
        <end position="37"/>
    </location>
</feature>
<feature type="region of interest" description="Disordered" evidence="1">
    <location>
        <begin position="183"/>
        <end position="266"/>
    </location>
</feature>
<feature type="compositionally biased region" description="Polar residues" evidence="1">
    <location>
        <begin position="127"/>
        <end position="136"/>
    </location>
</feature>
<dbReference type="EMBL" id="KZ303486">
    <property type="protein sequence ID" value="PIA19777.1"/>
    <property type="molecule type" value="Genomic_DNA"/>
</dbReference>
<feature type="compositionally biased region" description="Basic and acidic residues" evidence="1">
    <location>
        <begin position="188"/>
        <end position="212"/>
    </location>
</feature>
<evidence type="ECO:0000256" key="1">
    <source>
        <dbReference type="SAM" id="MobiDB-lite"/>
    </source>
</evidence>
<protein>
    <submittedName>
        <fullName evidence="2">Uncharacterized protein</fullName>
    </submittedName>
</protein>
<accession>A0A2G5BMA4</accession>
<feature type="compositionally biased region" description="Basic and acidic residues" evidence="1">
    <location>
        <begin position="249"/>
        <end position="261"/>
    </location>
</feature>
<sequence length="360" mass="39608">MERPGLATQGKQSSVMDRIRWIEKTHGPVSNSAQVGQQRGRLKLPKQFEGQKVTDNSEESSNLNTASSPVTPQVKSEPTRTPRQTLQPLKTTETHQMPSPVLSEAGSMTTTVAVGDNDTNPVTSLKQLQHSGQLLTPRQEPKQPMSDEKVEESANVAHSRTISTESVIEEAIAENTLYGNQCSSSSDIELHDPVPATENKEKVGSVGKEVRGRYPRRSLGGIRSRAPPANSRKYHKFQADDTSSISLHSSHDDHPAEEFRETSPALRSTRSLTNVVSASNSIERNKDDNKVKFAENSLLTRLASLTANRPNVQDLVSNRSSPKFVKRSHHFSSSPVASAALAATNRTNIVWSRSTQKRYK</sequence>
<dbReference type="AlphaFoldDB" id="A0A2G5BMA4"/>
<gene>
    <name evidence="2" type="ORF">COEREDRAFT_95254</name>
</gene>
<feature type="region of interest" description="Disordered" evidence="1">
    <location>
        <begin position="127"/>
        <end position="147"/>
    </location>
</feature>
<proteinExistence type="predicted"/>
<reference evidence="2 3" key="1">
    <citation type="journal article" date="2015" name="Genome Biol. Evol.">
        <title>Phylogenomic analyses indicate that early fungi evolved digesting cell walls of algal ancestors of land plants.</title>
        <authorList>
            <person name="Chang Y."/>
            <person name="Wang S."/>
            <person name="Sekimoto S."/>
            <person name="Aerts A.L."/>
            <person name="Choi C."/>
            <person name="Clum A."/>
            <person name="LaButti K.M."/>
            <person name="Lindquist E.A."/>
            <person name="Yee Ngan C."/>
            <person name="Ohm R.A."/>
            <person name="Salamov A.A."/>
            <person name="Grigoriev I.V."/>
            <person name="Spatafora J.W."/>
            <person name="Berbee M.L."/>
        </authorList>
    </citation>
    <scope>NUCLEOTIDE SEQUENCE [LARGE SCALE GENOMIC DNA]</scope>
    <source>
        <strain evidence="2 3">NRRL 1564</strain>
    </source>
</reference>
<evidence type="ECO:0000313" key="2">
    <source>
        <dbReference type="EMBL" id="PIA19777.1"/>
    </source>
</evidence>
<dbReference type="Proteomes" id="UP000242474">
    <property type="component" value="Unassembled WGS sequence"/>
</dbReference>